<dbReference type="RefSeq" id="WP_275033562.1">
    <property type="nucleotide sequence ID" value="NZ_CP118615.1"/>
</dbReference>
<keyword evidence="1" id="KW-0732">Signal</keyword>
<dbReference type="Proteomes" id="UP001219605">
    <property type="component" value="Chromosome"/>
</dbReference>
<keyword evidence="3" id="KW-0812">Transmembrane</keyword>
<organism evidence="4 5">
    <name type="scientific">Micromonospora cathayae</name>
    <dbReference type="NCBI Taxonomy" id="3028804"/>
    <lineage>
        <taxon>Bacteria</taxon>
        <taxon>Bacillati</taxon>
        <taxon>Actinomycetota</taxon>
        <taxon>Actinomycetes</taxon>
        <taxon>Micromonosporales</taxon>
        <taxon>Micromonosporaceae</taxon>
        <taxon>Micromonospora</taxon>
    </lineage>
</organism>
<feature type="compositionally biased region" description="Pro residues" evidence="2">
    <location>
        <begin position="88"/>
        <end position="130"/>
    </location>
</feature>
<evidence type="ECO:0000256" key="3">
    <source>
        <dbReference type="SAM" id="Phobius"/>
    </source>
</evidence>
<feature type="compositionally biased region" description="Low complexity" evidence="2">
    <location>
        <begin position="254"/>
        <end position="264"/>
    </location>
</feature>
<sequence length="403" mass="40247">MSHPPGPPQDPYQPDPDPYGYSDPQYHPDPTAPPPAYPPGSPAYPPGGSYPPTTPYPAYQPEPSTPVPPYPTSGAPESAYPPVSGAPGYPPPSSGAPGYPPPSSGAPGYPPPGSGAPGYPPPSSGAPGYPPVSGAPGYPPPVSGAPGYPPASGAPGYPPPLGGALPPGPAYGPGPGYPPGPPYAPAKSSGGGGKALLVVGIIAAALVLLCCAGLAVVALTGDEIPDQDPGYGLPTSGSSNAPLIAPTDAAPGLASSPTAAAPEPTRTRNDGETFDMKVGDTLVITDSDGTLEVTINRFTTSNKGCRSFAPDPDEGMYLIADVTARVTKGTASINPFYFEWVADDGTTTNGLIGALSGCGNPLDSGVNLRTGSKRSGTVVFDVADKKGVVEYQHNFEAAGSWKP</sequence>
<feature type="transmembrane region" description="Helical" evidence="3">
    <location>
        <begin position="195"/>
        <end position="219"/>
    </location>
</feature>
<feature type="compositionally biased region" description="Low complexity" evidence="2">
    <location>
        <begin position="18"/>
        <end position="29"/>
    </location>
</feature>
<feature type="region of interest" description="Disordered" evidence="2">
    <location>
        <begin position="229"/>
        <end position="273"/>
    </location>
</feature>
<evidence type="ECO:0000256" key="2">
    <source>
        <dbReference type="SAM" id="MobiDB-lite"/>
    </source>
</evidence>
<evidence type="ECO:0000256" key="1">
    <source>
        <dbReference type="ARBA" id="ARBA00022729"/>
    </source>
</evidence>
<feature type="region of interest" description="Disordered" evidence="2">
    <location>
        <begin position="1"/>
        <end position="132"/>
    </location>
</feature>
<name>A0ABY7ZV18_9ACTN</name>
<protein>
    <submittedName>
        <fullName evidence="4">DUF4352 domain-containing protein</fullName>
    </submittedName>
</protein>
<feature type="compositionally biased region" description="Pro residues" evidence="2">
    <location>
        <begin position="1"/>
        <end position="17"/>
    </location>
</feature>
<proteinExistence type="predicted"/>
<dbReference type="InterPro" id="IPR029050">
    <property type="entry name" value="Immunoprotect_excell_Ig-like"/>
</dbReference>
<evidence type="ECO:0000313" key="4">
    <source>
        <dbReference type="EMBL" id="WDZ86713.1"/>
    </source>
</evidence>
<keyword evidence="3" id="KW-1133">Transmembrane helix</keyword>
<feature type="compositionally biased region" description="Pro residues" evidence="2">
    <location>
        <begin position="30"/>
        <end position="71"/>
    </location>
</feature>
<keyword evidence="3" id="KW-0472">Membrane</keyword>
<accession>A0ABY7ZV18</accession>
<dbReference type="EMBL" id="CP118615">
    <property type="protein sequence ID" value="WDZ86713.1"/>
    <property type="molecule type" value="Genomic_DNA"/>
</dbReference>
<gene>
    <name evidence="4" type="ORF">PVK37_10100</name>
</gene>
<reference evidence="4 5" key="1">
    <citation type="submission" date="2023-02" db="EMBL/GenBank/DDBJ databases">
        <authorList>
            <person name="Mo P."/>
        </authorList>
    </citation>
    <scope>NUCLEOTIDE SEQUENCE [LARGE SCALE GENOMIC DNA]</scope>
    <source>
        <strain evidence="4 5">HUAS 3</strain>
    </source>
</reference>
<dbReference type="Gene3D" id="2.60.40.1240">
    <property type="match status" value="1"/>
</dbReference>
<keyword evidence="5" id="KW-1185">Reference proteome</keyword>
<evidence type="ECO:0000313" key="5">
    <source>
        <dbReference type="Proteomes" id="UP001219605"/>
    </source>
</evidence>